<dbReference type="PANTHER" id="PTHR43711:SF26">
    <property type="entry name" value="SENSOR HISTIDINE KINASE RCSC"/>
    <property type="match status" value="1"/>
</dbReference>
<dbReference type="InterPro" id="IPR003661">
    <property type="entry name" value="HisK_dim/P_dom"/>
</dbReference>
<feature type="domain" description="PAS" evidence="9">
    <location>
        <begin position="7"/>
        <end position="81"/>
    </location>
</feature>
<keyword evidence="3" id="KW-0597">Phosphoprotein</keyword>
<dbReference type="PRINTS" id="PR00344">
    <property type="entry name" value="BCTRLSENSOR"/>
</dbReference>
<dbReference type="SMART" id="SM00388">
    <property type="entry name" value="HisKA"/>
    <property type="match status" value="1"/>
</dbReference>
<sequence>MIKSNTSDNVFDLLFQGISEGVLVVNENQIIAEVNNSVADMFGYLPNELKGLHLNTLIPTRVHAKHDHYFKEFIKRGESRKMGIGMDLYGIKKDGSKFPVEAGLNPFKVDKTNYVMTILSDITVRKEAEKEIKALNNQLEIKVESRTEELKKAIKQLKSSNEVLELEVAKRKKAEAKMKNALNKERELGELKTKFLSLVSHEFKTPLSGILTSATLIGKYEQAEQQARRDKHIKTIKNKVHYLTNILNDFLSIERLESGKVTYKFEEFSLQTLINEVIYNANVTLKSGQQIEYPNSIEDCLLRQDKNVMELVLSNLLSNAIKYSPEDSIINFKIEQTTEKLHFEVKDQGMGIPQKDQKHIFERYFRAENAINNQGTGIGLNIAKVHLENLGGKIYFTSEENQGTSFYVEIPKRHE</sequence>
<dbReference type="SUPFAM" id="SSF55785">
    <property type="entry name" value="PYP-like sensor domain (PAS domain)"/>
    <property type="match status" value="1"/>
</dbReference>
<dbReference type="Pfam" id="PF13426">
    <property type="entry name" value="PAS_9"/>
    <property type="match status" value="1"/>
</dbReference>
<feature type="coiled-coil region" evidence="7">
    <location>
        <begin position="125"/>
        <end position="191"/>
    </location>
</feature>
<dbReference type="GO" id="GO:0000155">
    <property type="term" value="F:phosphorelay sensor kinase activity"/>
    <property type="evidence" value="ECO:0007669"/>
    <property type="project" value="InterPro"/>
</dbReference>
<dbReference type="InterPro" id="IPR000700">
    <property type="entry name" value="PAS-assoc_C"/>
</dbReference>
<dbReference type="InterPro" id="IPR003594">
    <property type="entry name" value="HATPase_dom"/>
</dbReference>
<evidence type="ECO:0000256" key="6">
    <source>
        <dbReference type="ARBA" id="ARBA00023012"/>
    </source>
</evidence>
<dbReference type="InterPro" id="IPR035965">
    <property type="entry name" value="PAS-like_dom_sf"/>
</dbReference>
<evidence type="ECO:0000256" key="7">
    <source>
        <dbReference type="SAM" id="Coils"/>
    </source>
</evidence>
<evidence type="ECO:0000256" key="3">
    <source>
        <dbReference type="ARBA" id="ARBA00022553"/>
    </source>
</evidence>
<comment type="caution">
    <text evidence="11">The sequence shown here is derived from an EMBL/GenBank/DDBJ whole genome shotgun (WGS) entry which is preliminary data.</text>
</comment>
<gene>
    <name evidence="11" type="ORF">G7034_07075</name>
</gene>
<evidence type="ECO:0000313" key="11">
    <source>
        <dbReference type="EMBL" id="NGZ90008.1"/>
    </source>
</evidence>
<comment type="catalytic activity">
    <reaction evidence="1">
        <text>ATP + protein L-histidine = ADP + protein N-phospho-L-histidine.</text>
        <dbReference type="EC" id="2.7.13.3"/>
    </reaction>
</comment>
<dbReference type="SMART" id="SM00387">
    <property type="entry name" value="HATPase_c"/>
    <property type="match status" value="1"/>
</dbReference>
<feature type="domain" description="Histidine kinase" evidence="8">
    <location>
        <begin position="198"/>
        <end position="414"/>
    </location>
</feature>
<dbReference type="SUPFAM" id="SSF47384">
    <property type="entry name" value="Homodimeric domain of signal transducing histidine kinase"/>
    <property type="match status" value="1"/>
</dbReference>
<evidence type="ECO:0000313" key="12">
    <source>
        <dbReference type="Proteomes" id="UP000643701"/>
    </source>
</evidence>
<dbReference type="InterPro" id="IPR036097">
    <property type="entry name" value="HisK_dim/P_sf"/>
</dbReference>
<accession>A0A967AEB2</accession>
<dbReference type="CDD" id="cd00075">
    <property type="entry name" value="HATPase"/>
    <property type="match status" value="1"/>
</dbReference>
<protein>
    <recommendedName>
        <fullName evidence="2">histidine kinase</fullName>
        <ecNumber evidence="2">2.7.13.3</ecNumber>
    </recommendedName>
</protein>
<evidence type="ECO:0000259" key="8">
    <source>
        <dbReference type="PROSITE" id="PS50109"/>
    </source>
</evidence>
<dbReference type="PROSITE" id="PS50109">
    <property type="entry name" value="HIS_KIN"/>
    <property type="match status" value="1"/>
</dbReference>
<keyword evidence="4" id="KW-0808">Transferase</keyword>
<dbReference type="Pfam" id="PF00512">
    <property type="entry name" value="HisKA"/>
    <property type="match status" value="1"/>
</dbReference>
<reference evidence="11" key="1">
    <citation type="submission" date="2020-03" db="EMBL/GenBank/DDBJ databases">
        <title>Psychroflexus Maritimus sp. nov., isolate from marine sediment.</title>
        <authorList>
            <person name="Zhong Y.-L."/>
        </authorList>
    </citation>
    <scope>NUCLEOTIDE SEQUENCE</scope>
    <source>
        <strain evidence="11">C1</strain>
    </source>
</reference>
<evidence type="ECO:0000256" key="5">
    <source>
        <dbReference type="ARBA" id="ARBA00022777"/>
    </source>
</evidence>
<dbReference type="Gene3D" id="3.30.565.10">
    <property type="entry name" value="Histidine kinase-like ATPase, C-terminal domain"/>
    <property type="match status" value="1"/>
</dbReference>
<evidence type="ECO:0000256" key="1">
    <source>
        <dbReference type="ARBA" id="ARBA00000085"/>
    </source>
</evidence>
<dbReference type="RefSeq" id="WP_166400262.1">
    <property type="nucleotide sequence ID" value="NZ_JAANAS010000050.1"/>
</dbReference>
<dbReference type="SUPFAM" id="SSF55874">
    <property type="entry name" value="ATPase domain of HSP90 chaperone/DNA topoisomerase II/histidine kinase"/>
    <property type="match status" value="1"/>
</dbReference>
<dbReference type="NCBIfam" id="TIGR00229">
    <property type="entry name" value="sensory_box"/>
    <property type="match status" value="1"/>
</dbReference>
<evidence type="ECO:0000259" key="10">
    <source>
        <dbReference type="PROSITE" id="PS50113"/>
    </source>
</evidence>
<dbReference type="EMBL" id="JAANAS010000050">
    <property type="protein sequence ID" value="NGZ90008.1"/>
    <property type="molecule type" value="Genomic_DNA"/>
</dbReference>
<dbReference type="InterPro" id="IPR036890">
    <property type="entry name" value="HATPase_C_sf"/>
</dbReference>
<organism evidence="11 12">
    <name type="scientific">Psychroflexus maritimus</name>
    <dbReference type="NCBI Taxonomy" id="2714865"/>
    <lineage>
        <taxon>Bacteria</taxon>
        <taxon>Pseudomonadati</taxon>
        <taxon>Bacteroidota</taxon>
        <taxon>Flavobacteriia</taxon>
        <taxon>Flavobacteriales</taxon>
        <taxon>Flavobacteriaceae</taxon>
        <taxon>Psychroflexus</taxon>
    </lineage>
</organism>
<dbReference type="PROSITE" id="PS50113">
    <property type="entry name" value="PAC"/>
    <property type="match status" value="1"/>
</dbReference>
<dbReference type="Pfam" id="PF02518">
    <property type="entry name" value="HATPase_c"/>
    <property type="match status" value="1"/>
</dbReference>
<dbReference type="FunFam" id="3.30.565.10:FF:000006">
    <property type="entry name" value="Sensor histidine kinase WalK"/>
    <property type="match status" value="1"/>
</dbReference>
<name>A0A967AEB2_9FLAO</name>
<dbReference type="InterPro" id="IPR005467">
    <property type="entry name" value="His_kinase_dom"/>
</dbReference>
<evidence type="ECO:0000256" key="2">
    <source>
        <dbReference type="ARBA" id="ARBA00012438"/>
    </source>
</evidence>
<keyword evidence="5" id="KW-0418">Kinase</keyword>
<keyword evidence="12" id="KW-1185">Reference proteome</keyword>
<keyword evidence="7" id="KW-0175">Coiled coil</keyword>
<dbReference type="InterPro" id="IPR004358">
    <property type="entry name" value="Sig_transdc_His_kin-like_C"/>
</dbReference>
<dbReference type="Gene3D" id="3.30.450.20">
    <property type="entry name" value="PAS domain"/>
    <property type="match status" value="1"/>
</dbReference>
<dbReference type="PANTHER" id="PTHR43711">
    <property type="entry name" value="TWO-COMPONENT HISTIDINE KINASE"/>
    <property type="match status" value="1"/>
</dbReference>
<keyword evidence="6" id="KW-0902">Two-component regulatory system</keyword>
<evidence type="ECO:0000256" key="4">
    <source>
        <dbReference type="ARBA" id="ARBA00022679"/>
    </source>
</evidence>
<dbReference type="CDD" id="cd00130">
    <property type="entry name" value="PAS"/>
    <property type="match status" value="1"/>
</dbReference>
<dbReference type="Gene3D" id="1.10.287.130">
    <property type="match status" value="1"/>
</dbReference>
<dbReference type="InterPro" id="IPR050736">
    <property type="entry name" value="Sensor_HK_Regulatory"/>
</dbReference>
<dbReference type="CDD" id="cd00082">
    <property type="entry name" value="HisKA"/>
    <property type="match status" value="1"/>
</dbReference>
<dbReference type="InterPro" id="IPR000014">
    <property type="entry name" value="PAS"/>
</dbReference>
<dbReference type="AlphaFoldDB" id="A0A967AEB2"/>
<dbReference type="Proteomes" id="UP000643701">
    <property type="component" value="Unassembled WGS sequence"/>
</dbReference>
<dbReference type="EC" id="2.7.13.3" evidence="2"/>
<proteinExistence type="predicted"/>
<dbReference type="PROSITE" id="PS50112">
    <property type="entry name" value="PAS"/>
    <property type="match status" value="1"/>
</dbReference>
<evidence type="ECO:0000259" key="9">
    <source>
        <dbReference type="PROSITE" id="PS50112"/>
    </source>
</evidence>
<dbReference type="SMART" id="SM00091">
    <property type="entry name" value="PAS"/>
    <property type="match status" value="1"/>
</dbReference>
<feature type="domain" description="PAC" evidence="10">
    <location>
        <begin position="84"/>
        <end position="134"/>
    </location>
</feature>